<dbReference type="Pfam" id="PF04509">
    <property type="entry name" value="CheC"/>
    <property type="match status" value="1"/>
</dbReference>
<dbReference type="InterPro" id="IPR001543">
    <property type="entry name" value="FliN-like_C"/>
</dbReference>
<keyword evidence="10" id="KW-0969">Cilium</keyword>
<protein>
    <submittedName>
        <fullName evidence="10">FliM/FliN family flagellar motor switch protein</fullName>
    </submittedName>
</protein>
<feature type="region of interest" description="Disordered" evidence="7">
    <location>
        <begin position="294"/>
        <end position="316"/>
    </location>
</feature>
<dbReference type="Gene3D" id="2.30.330.10">
    <property type="entry name" value="SpoA-like"/>
    <property type="match status" value="1"/>
</dbReference>
<keyword evidence="10" id="KW-0282">Flagellum</keyword>
<reference evidence="10 11" key="1">
    <citation type="submission" date="2023-11" db="EMBL/GenBank/DDBJ databases">
        <authorList>
            <person name="Xu M."/>
            <person name="Jiang T."/>
        </authorList>
    </citation>
    <scope>NUCLEOTIDE SEQUENCE [LARGE SCALE GENOMIC DNA]</scope>
    <source>
        <strain evidence="10 11">SD</strain>
    </source>
</reference>
<accession>A0ABU4VLY1</accession>
<keyword evidence="4" id="KW-0145">Chemotaxis</keyword>
<evidence type="ECO:0000256" key="5">
    <source>
        <dbReference type="ARBA" id="ARBA00022779"/>
    </source>
</evidence>
<name>A0ABU4VLY1_9ACTN</name>
<gene>
    <name evidence="10" type="ORF">SK069_14680</name>
</gene>
<feature type="domain" description="CheC-like protein" evidence="9">
    <location>
        <begin position="102"/>
        <end position="137"/>
    </location>
</feature>
<dbReference type="InterPro" id="IPR051469">
    <property type="entry name" value="FliN/MopA/SpaO"/>
</dbReference>
<evidence type="ECO:0000256" key="6">
    <source>
        <dbReference type="ARBA" id="ARBA00023136"/>
    </source>
</evidence>
<keyword evidence="11" id="KW-1185">Reference proteome</keyword>
<dbReference type="PANTHER" id="PTHR43484:SF1">
    <property type="entry name" value="FLAGELLAR MOTOR SWITCH PROTEIN FLIN"/>
    <property type="match status" value="1"/>
</dbReference>
<keyword evidence="10" id="KW-0966">Cell projection</keyword>
<keyword evidence="5" id="KW-0283">Flagellar rotation</keyword>
<comment type="caution">
    <text evidence="10">The sequence shown here is derived from an EMBL/GenBank/DDBJ whole genome shotgun (WGS) entry which is preliminary data.</text>
</comment>
<comment type="subcellular location">
    <subcellularLocation>
        <location evidence="1">Cell membrane</location>
        <topology evidence="1">Peripheral membrane protein</topology>
        <orientation evidence="1">Cytoplasmic side</orientation>
    </subcellularLocation>
</comment>
<evidence type="ECO:0000313" key="11">
    <source>
        <dbReference type="Proteomes" id="UP001277761"/>
    </source>
</evidence>
<dbReference type="RefSeq" id="WP_319954999.1">
    <property type="nucleotide sequence ID" value="NZ_JAXAVX010000008.1"/>
</dbReference>
<feature type="compositionally biased region" description="Pro residues" evidence="7">
    <location>
        <begin position="304"/>
        <end position="316"/>
    </location>
</feature>
<evidence type="ECO:0000256" key="4">
    <source>
        <dbReference type="ARBA" id="ARBA00022500"/>
    </source>
</evidence>
<dbReference type="EMBL" id="JAXAVX010000008">
    <property type="protein sequence ID" value="MDX8152844.1"/>
    <property type="molecule type" value="Genomic_DNA"/>
</dbReference>
<dbReference type="SUPFAM" id="SSF101801">
    <property type="entry name" value="Surface presentation of antigens (SPOA)"/>
    <property type="match status" value="1"/>
</dbReference>
<dbReference type="InterPro" id="IPR001172">
    <property type="entry name" value="FliN_T3SS_HrcQb"/>
</dbReference>
<dbReference type="PRINTS" id="PR00956">
    <property type="entry name" value="FLGMOTORFLIN"/>
</dbReference>
<dbReference type="InterPro" id="IPR007597">
    <property type="entry name" value="CheC"/>
</dbReference>
<proteinExistence type="inferred from homology"/>
<evidence type="ECO:0000256" key="1">
    <source>
        <dbReference type="ARBA" id="ARBA00004413"/>
    </source>
</evidence>
<evidence type="ECO:0000259" key="9">
    <source>
        <dbReference type="Pfam" id="PF04509"/>
    </source>
</evidence>
<feature type="domain" description="Flagellar motor switch protein FliN-like C-terminal" evidence="8">
    <location>
        <begin position="214"/>
        <end position="285"/>
    </location>
</feature>
<keyword evidence="3" id="KW-1003">Cell membrane</keyword>
<dbReference type="SUPFAM" id="SSF103039">
    <property type="entry name" value="CheC-like"/>
    <property type="match status" value="1"/>
</dbReference>
<dbReference type="InterPro" id="IPR028976">
    <property type="entry name" value="CheC-like_sf"/>
</dbReference>
<dbReference type="Gene3D" id="3.40.1550.10">
    <property type="entry name" value="CheC-like"/>
    <property type="match status" value="1"/>
</dbReference>
<evidence type="ECO:0000256" key="3">
    <source>
        <dbReference type="ARBA" id="ARBA00022475"/>
    </source>
</evidence>
<evidence type="ECO:0000256" key="2">
    <source>
        <dbReference type="ARBA" id="ARBA00009226"/>
    </source>
</evidence>
<dbReference type="InterPro" id="IPR036429">
    <property type="entry name" value="SpoA-like_sf"/>
</dbReference>
<evidence type="ECO:0000256" key="7">
    <source>
        <dbReference type="SAM" id="MobiDB-lite"/>
    </source>
</evidence>
<feature type="compositionally biased region" description="Low complexity" evidence="7">
    <location>
        <begin position="294"/>
        <end position="303"/>
    </location>
</feature>
<keyword evidence="6" id="KW-0472">Membrane</keyword>
<dbReference type="PANTHER" id="PTHR43484">
    <property type="match status" value="1"/>
</dbReference>
<comment type="similarity">
    <text evidence="2">Belongs to the FliN/MopA/SpaO family.</text>
</comment>
<evidence type="ECO:0000313" key="10">
    <source>
        <dbReference type="EMBL" id="MDX8152844.1"/>
    </source>
</evidence>
<dbReference type="Pfam" id="PF01052">
    <property type="entry name" value="FliMN_C"/>
    <property type="match status" value="1"/>
</dbReference>
<evidence type="ECO:0000259" key="8">
    <source>
        <dbReference type="Pfam" id="PF01052"/>
    </source>
</evidence>
<organism evidence="10 11">
    <name type="scientific">Patulibacter brassicae</name>
    <dbReference type="NCBI Taxonomy" id="1705717"/>
    <lineage>
        <taxon>Bacteria</taxon>
        <taxon>Bacillati</taxon>
        <taxon>Actinomycetota</taxon>
        <taxon>Thermoleophilia</taxon>
        <taxon>Solirubrobacterales</taxon>
        <taxon>Patulibacteraceae</taxon>
        <taxon>Patulibacter</taxon>
    </lineage>
</organism>
<sequence>MNAQAEALRELGASTAAAAADALAVYVGEGIAVGAPQVLDVDAHPLTGAAFPAVAVDVQYVDGVTGGNVFVMPPSGARALADAMLGQETDADAPDDAELDEMQQSAIGEAMNQMMAAAAAATSAVLGTDVDIAPPRHRRLASAADADGELELAPHVVTIPMVVAGAPCRLVQLVPNAFVVRLTRAMDERGAEIESASAEDPGATAAARATTAGERLREVGVDVWVELGRTRMPAGQLVTTPTGGVLALDRLADDPVDLYVGGLRFGRGRLVVVDGSEWALRVEELHGLPEDALAPAAIGAAPHPASPPDNHPPEGA</sequence>
<dbReference type="Proteomes" id="UP001277761">
    <property type="component" value="Unassembled WGS sequence"/>
</dbReference>